<reference evidence="2" key="1">
    <citation type="journal article" date="2020" name="Stud. Mycol.">
        <title>101 Dothideomycetes genomes: a test case for predicting lifestyles and emergence of pathogens.</title>
        <authorList>
            <person name="Haridas S."/>
            <person name="Albert R."/>
            <person name="Binder M."/>
            <person name="Bloem J."/>
            <person name="Labutti K."/>
            <person name="Salamov A."/>
            <person name="Andreopoulos B."/>
            <person name="Baker S."/>
            <person name="Barry K."/>
            <person name="Bills G."/>
            <person name="Bluhm B."/>
            <person name="Cannon C."/>
            <person name="Castanera R."/>
            <person name="Culley D."/>
            <person name="Daum C."/>
            <person name="Ezra D."/>
            <person name="Gonzalez J."/>
            <person name="Henrissat B."/>
            <person name="Kuo A."/>
            <person name="Liang C."/>
            <person name="Lipzen A."/>
            <person name="Lutzoni F."/>
            <person name="Magnuson J."/>
            <person name="Mondo S."/>
            <person name="Nolan M."/>
            <person name="Ohm R."/>
            <person name="Pangilinan J."/>
            <person name="Park H.-J."/>
            <person name="Ramirez L."/>
            <person name="Alfaro M."/>
            <person name="Sun H."/>
            <person name="Tritt A."/>
            <person name="Yoshinaga Y."/>
            <person name="Zwiers L.-H."/>
            <person name="Turgeon B."/>
            <person name="Goodwin S."/>
            <person name="Spatafora J."/>
            <person name="Crous P."/>
            <person name="Grigoriev I."/>
        </authorList>
    </citation>
    <scope>NUCLEOTIDE SEQUENCE</scope>
    <source>
        <strain evidence="2">CBS 113818</strain>
    </source>
</reference>
<feature type="domain" description="RNase MRP protein 1 RNA binding" evidence="1">
    <location>
        <begin position="36"/>
        <end position="120"/>
    </location>
</feature>
<name>A0A6A6ZS84_9PLEO</name>
<dbReference type="Proteomes" id="UP000799424">
    <property type="component" value="Unassembled WGS sequence"/>
</dbReference>
<dbReference type="OrthoDB" id="5414547at2759"/>
<dbReference type="GO" id="GO:0000466">
    <property type="term" value="P:maturation of 5.8S rRNA from tricistronic rRNA transcript (SSU-rRNA, 5.8S rRNA, LSU-rRNA)"/>
    <property type="evidence" value="ECO:0007669"/>
    <property type="project" value="TreeGrafter"/>
</dbReference>
<accession>A0A6A6ZS84</accession>
<dbReference type="EMBL" id="MU006231">
    <property type="protein sequence ID" value="KAF2823932.1"/>
    <property type="molecule type" value="Genomic_DNA"/>
</dbReference>
<proteinExistence type="predicted"/>
<protein>
    <recommendedName>
        <fullName evidence="1">RNase MRP protein 1 RNA binding domain-containing protein</fullName>
    </recommendedName>
</protein>
<dbReference type="InterPro" id="IPR047205">
    <property type="entry name" value="RMP1"/>
</dbReference>
<dbReference type="Pfam" id="PF20945">
    <property type="entry name" value="RMP1"/>
    <property type="match status" value="1"/>
</dbReference>
<dbReference type="GO" id="GO:0000172">
    <property type="term" value="C:ribonuclease MRP complex"/>
    <property type="evidence" value="ECO:0007669"/>
    <property type="project" value="InterPro"/>
</dbReference>
<evidence type="ECO:0000259" key="1">
    <source>
        <dbReference type="Pfam" id="PF20945"/>
    </source>
</evidence>
<dbReference type="PANTHER" id="PTHR37792">
    <property type="entry name" value="RIBONUCLEASE MRP PROTEIN SUBUNIT RMP1"/>
    <property type="match status" value="1"/>
</dbReference>
<dbReference type="GO" id="GO:0000294">
    <property type="term" value="P:nuclear-transcribed mRNA catabolic process, RNase MRP-dependent"/>
    <property type="evidence" value="ECO:0007669"/>
    <property type="project" value="TreeGrafter"/>
</dbReference>
<dbReference type="AlphaFoldDB" id="A0A6A6ZS84"/>
<gene>
    <name evidence="2" type="ORF">CC86DRAFT_62004</name>
</gene>
<dbReference type="InterPro" id="IPR047204">
    <property type="entry name" value="RMP1_RBD"/>
</dbReference>
<organism evidence="2 3">
    <name type="scientific">Ophiobolus disseminans</name>
    <dbReference type="NCBI Taxonomy" id="1469910"/>
    <lineage>
        <taxon>Eukaryota</taxon>
        <taxon>Fungi</taxon>
        <taxon>Dikarya</taxon>
        <taxon>Ascomycota</taxon>
        <taxon>Pezizomycotina</taxon>
        <taxon>Dothideomycetes</taxon>
        <taxon>Pleosporomycetidae</taxon>
        <taxon>Pleosporales</taxon>
        <taxon>Pleosporineae</taxon>
        <taxon>Phaeosphaeriaceae</taxon>
        <taxon>Ophiobolus</taxon>
    </lineage>
</organism>
<evidence type="ECO:0000313" key="3">
    <source>
        <dbReference type="Proteomes" id="UP000799424"/>
    </source>
</evidence>
<evidence type="ECO:0000313" key="2">
    <source>
        <dbReference type="EMBL" id="KAF2823932.1"/>
    </source>
</evidence>
<dbReference type="PANTHER" id="PTHR37792:SF1">
    <property type="entry name" value="RIBONUCLEASE MRP PROTEIN SUBUNIT RMP1"/>
    <property type="match status" value="1"/>
</dbReference>
<sequence>MAVSTTVTMPPSTITATTLLNAPPHDIAMLHDVHELLNKLFIRNKNQHRRSHWWKSLHAFRKQLGLLLHDLEAKKKDDVVEARLVFWDGCVHAWYYQFSQLVAVGSFAMLGLVMMASVARVCRIVGITDVYEEIASADIQGVLSANDELALANEFSSVLDRDEEWDEGVVVSREE</sequence>
<dbReference type="CDD" id="cd22573">
    <property type="entry name" value="RMP1_RBD"/>
    <property type="match status" value="1"/>
</dbReference>
<keyword evidence="3" id="KW-1185">Reference proteome</keyword>
<dbReference type="GO" id="GO:0042134">
    <property type="term" value="F:rRNA primary transcript binding"/>
    <property type="evidence" value="ECO:0007669"/>
    <property type="project" value="InterPro"/>
</dbReference>